<dbReference type="PANTHER" id="PTHR10900">
    <property type="entry name" value="PERIOSTIN-RELATED"/>
    <property type="match status" value="1"/>
</dbReference>
<accession>W9Y0Q3</accession>
<keyword evidence="5" id="KW-1185">Reference proteome</keyword>
<dbReference type="Gene3D" id="2.30.180.10">
    <property type="entry name" value="FAS1 domain"/>
    <property type="match status" value="2"/>
</dbReference>
<dbReference type="GO" id="GO:0000329">
    <property type="term" value="C:fungal-type vacuole membrane"/>
    <property type="evidence" value="ECO:0007669"/>
    <property type="project" value="TreeGrafter"/>
</dbReference>
<comment type="caution">
    <text evidence="4">The sequence shown here is derived from an EMBL/GenBank/DDBJ whole genome shotgun (WGS) entry which is preliminary data.</text>
</comment>
<dbReference type="InterPro" id="IPR050904">
    <property type="entry name" value="Adhesion/Biosynth-related"/>
</dbReference>
<dbReference type="SUPFAM" id="SSF82153">
    <property type="entry name" value="FAS1 domain"/>
    <property type="match status" value="2"/>
</dbReference>
<protein>
    <recommendedName>
        <fullName evidence="3">FAS1 domain-containing protein</fullName>
    </recommendedName>
</protein>
<evidence type="ECO:0000259" key="3">
    <source>
        <dbReference type="PROSITE" id="PS50213"/>
    </source>
</evidence>
<feature type="compositionally biased region" description="Basic and acidic residues" evidence="1">
    <location>
        <begin position="314"/>
        <end position="330"/>
    </location>
</feature>
<feature type="domain" description="FAS1" evidence="3">
    <location>
        <begin position="1"/>
        <end position="111"/>
    </location>
</feature>
<dbReference type="GO" id="GO:0016236">
    <property type="term" value="P:macroautophagy"/>
    <property type="evidence" value="ECO:0007669"/>
    <property type="project" value="TreeGrafter"/>
</dbReference>
<dbReference type="STRING" id="1182542.W9Y0Q3"/>
<dbReference type="PROSITE" id="PS50213">
    <property type="entry name" value="FAS1"/>
    <property type="match status" value="2"/>
</dbReference>
<keyword evidence="2" id="KW-0812">Transmembrane</keyword>
<feature type="domain" description="FAS1" evidence="3">
    <location>
        <begin position="113"/>
        <end position="249"/>
    </location>
</feature>
<dbReference type="HOGENOM" id="CLU_031281_2_2_1"/>
<evidence type="ECO:0000313" key="4">
    <source>
        <dbReference type="EMBL" id="EXJ82816.1"/>
    </source>
</evidence>
<keyword evidence="2" id="KW-1133">Transmembrane helix</keyword>
<evidence type="ECO:0000313" key="5">
    <source>
        <dbReference type="Proteomes" id="UP000019478"/>
    </source>
</evidence>
<dbReference type="SMART" id="SM00554">
    <property type="entry name" value="FAS1"/>
    <property type="match status" value="2"/>
</dbReference>
<dbReference type="EMBL" id="AMGY01000005">
    <property type="protein sequence ID" value="EXJ82816.1"/>
    <property type="molecule type" value="Genomic_DNA"/>
</dbReference>
<evidence type="ECO:0000256" key="1">
    <source>
        <dbReference type="SAM" id="MobiDB-lite"/>
    </source>
</evidence>
<gene>
    <name evidence="4" type="ORF">A1O3_06631</name>
</gene>
<keyword evidence="2" id="KW-0472">Membrane</keyword>
<name>W9Y0Q3_9EURO</name>
<evidence type="ECO:0000256" key="2">
    <source>
        <dbReference type="SAM" id="Phobius"/>
    </source>
</evidence>
<sequence length="397" mass="42058">MTVLAPNDQAIAAFVTNNPNITSDDGAVRALLQYHLANGTHPSATFGLQPLFAHTLLNNASYANVTGGQVIEITTDSGKPAVVSGVKAVSHLLEADILYAGGLIHIVDSVLTIPISVPATITEAGLTDLIALLDKGGWLDPSSPAVTIINTLSDLSIFAPNNPQFGASFTGWDGLSDTDRLSILEYSISQSDTVIYSSNFRNNTKIATLDRISSTMTNVSGDFYVDSSLITTRDYLTSNGVLQVLDSPLNPNTTDARPSSVPTASSSKDSSGLSAAAGAGIGIGIGALVLGGALVVALYMRIKRRRRDPMAGSERLDGESRERVVHRSDPSEPPPTYELDTKSIVEGRPGATRTRVFEVHHPVKPPSPMEIDGIERSRISITIEGGAPRHLGFQARY</sequence>
<feature type="region of interest" description="Disordered" evidence="1">
    <location>
        <begin position="247"/>
        <end position="272"/>
    </location>
</feature>
<feature type="compositionally biased region" description="Polar residues" evidence="1">
    <location>
        <begin position="249"/>
        <end position="269"/>
    </location>
</feature>
<feature type="transmembrane region" description="Helical" evidence="2">
    <location>
        <begin position="275"/>
        <end position="300"/>
    </location>
</feature>
<organism evidence="4 5">
    <name type="scientific">Capronia epimyces CBS 606.96</name>
    <dbReference type="NCBI Taxonomy" id="1182542"/>
    <lineage>
        <taxon>Eukaryota</taxon>
        <taxon>Fungi</taxon>
        <taxon>Dikarya</taxon>
        <taxon>Ascomycota</taxon>
        <taxon>Pezizomycotina</taxon>
        <taxon>Eurotiomycetes</taxon>
        <taxon>Chaetothyriomycetidae</taxon>
        <taxon>Chaetothyriales</taxon>
        <taxon>Herpotrichiellaceae</taxon>
        <taxon>Capronia</taxon>
    </lineage>
</organism>
<feature type="region of interest" description="Disordered" evidence="1">
    <location>
        <begin position="307"/>
        <end position="338"/>
    </location>
</feature>
<dbReference type="Pfam" id="PF02469">
    <property type="entry name" value="Fasciclin"/>
    <property type="match status" value="2"/>
</dbReference>
<dbReference type="AlphaFoldDB" id="W9Y0Q3"/>
<proteinExistence type="predicted"/>
<dbReference type="Proteomes" id="UP000019478">
    <property type="component" value="Unassembled WGS sequence"/>
</dbReference>
<dbReference type="PANTHER" id="PTHR10900:SF77">
    <property type="entry name" value="FI19380P1"/>
    <property type="match status" value="1"/>
</dbReference>
<dbReference type="eggNOG" id="KOG1437">
    <property type="taxonomic scope" value="Eukaryota"/>
</dbReference>
<dbReference type="GeneID" id="19170739"/>
<dbReference type="RefSeq" id="XP_007734939.1">
    <property type="nucleotide sequence ID" value="XM_007736749.1"/>
</dbReference>
<dbReference type="InterPro" id="IPR000782">
    <property type="entry name" value="FAS1_domain"/>
</dbReference>
<dbReference type="OrthoDB" id="286301at2759"/>
<dbReference type="InterPro" id="IPR036378">
    <property type="entry name" value="FAS1_dom_sf"/>
</dbReference>
<reference evidence="4 5" key="1">
    <citation type="submission" date="2013-03" db="EMBL/GenBank/DDBJ databases">
        <title>The Genome Sequence of Capronia epimyces CBS 606.96.</title>
        <authorList>
            <consortium name="The Broad Institute Genomics Platform"/>
            <person name="Cuomo C."/>
            <person name="de Hoog S."/>
            <person name="Gorbushina A."/>
            <person name="Walker B."/>
            <person name="Young S.K."/>
            <person name="Zeng Q."/>
            <person name="Gargeya S."/>
            <person name="Fitzgerald M."/>
            <person name="Haas B."/>
            <person name="Abouelleil A."/>
            <person name="Allen A.W."/>
            <person name="Alvarado L."/>
            <person name="Arachchi H.M."/>
            <person name="Berlin A.M."/>
            <person name="Chapman S.B."/>
            <person name="Gainer-Dewar J."/>
            <person name="Goldberg J."/>
            <person name="Griggs A."/>
            <person name="Gujja S."/>
            <person name="Hansen M."/>
            <person name="Howarth C."/>
            <person name="Imamovic A."/>
            <person name="Ireland A."/>
            <person name="Larimer J."/>
            <person name="McCowan C."/>
            <person name="Murphy C."/>
            <person name="Pearson M."/>
            <person name="Poon T.W."/>
            <person name="Priest M."/>
            <person name="Roberts A."/>
            <person name="Saif S."/>
            <person name="Shea T."/>
            <person name="Sisk P."/>
            <person name="Sykes S."/>
            <person name="Wortman J."/>
            <person name="Nusbaum C."/>
            <person name="Birren B."/>
        </authorList>
    </citation>
    <scope>NUCLEOTIDE SEQUENCE [LARGE SCALE GENOMIC DNA]</scope>
    <source>
        <strain evidence="4 5">CBS 606.96</strain>
    </source>
</reference>